<sequence>MLVHLCFLGIESQFFALRYAFYYAVSIKKPTSRLVRTALLVALYILMFGDDDVRPAEVQLTYRTVRKVLSCLLLLCVADLIKAVLAKYVAGHFHNSLHFTKMQDALNKEYYLHALSTARPREGSDPDVEAEPGRRKGVSTLLTAGSLPSKDSMQKLRAVPAAILILDPLEILTLEAPLHRGVAAESLHQADERTLQSKLRDLVKHIRENKLRITFTDALGQAAQSEGDGVSSQKEARRLAFYLFWNVRASYDREVVLLEDLCCFLPAVKAQAAFTLFDVDGDGKISLDDMRDAVISIYKERKHLALTLRDTKGVVGRLEGIFAVIIHTIFVWFYLMTFNVDIAKVWATITTVLLAFVFVFGNSIRNIYEAVIFLFVVHPFDVGDVLLMGPDQTTWHQVEEVALQNVLLRRQDGVRIFFPITKLLVEPVLNVSRSNNRWEGFKMLVDISTPASTFECVDAAVVAHIAANPNDFTGKHLVVANNAGDPLKFMLCVWWEYCHQGTELRRMSMARHGLYLAISKALIEAGARYTLPPYENLTPALLHPTRPHGEGQAYLPPFLQKGALKL</sequence>
<organism evidence="6 7">
    <name type="scientific">Coccomyxa subellipsoidea</name>
    <dbReference type="NCBI Taxonomy" id="248742"/>
    <lineage>
        <taxon>Eukaryota</taxon>
        <taxon>Viridiplantae</taxon>
        <taxon>Chlorophyta</taxon>
        <taxon>core chlorophytes</taxon>
        <taxon>Trebouxiophyceae</taxon>
        <taxon>Trebouxiophyceae incertae sedis</taxon>
        <taxon>Coccomyxaceae</taxon>
        <taxon>Coccomyxa</taxon>
    </lineage>
</organism>
<evidence type="ECO:0000313" key="7">
    <source>
        <dbReference type="Proteomes" id="UP001491310"/>
    </source>
</evidence>
<dbReference type="InterPro" id="IPR010920">
    <property type="entry name" value="LSM_dom_sf"/>
</dbReference>
<dbReference type="InterPro" id="IPR018247">
    <property type="entry name" value="EF_Hand_1_Ca_BS"/>
</dbReference>
<feature type="transmembrane region" description="Helical" evidence="4">
    <location>
        <begin position="342"/>
        <end position="360"/>
    </location>
</feature>
<dbReference type="SUPFAM" id="SSF47473">
    <property type="entry name" value="EF-hand"/>
    <property type="match status" value="1"/>
</dbReference>
<evidence type="ECO:0000313" key="6">
    <source>
        <dbReference type="EMBL" id="KAK9916337.1"/>
    </source>
</evidence>
<name>A0ABR2YXG5_9CHLO</name>
<dbReference type="InterPro" id="IPR002048">
    <property type="entry name" value="EF_hand_dom"/>
</dbReference>
<reference evidence="6 7" key="1">
    <citation type="journal article" date="2024" name="Nat. Commun.">
        <title>Phylogenomics reveals the evolutionary origins of lichenization in chlorophyte algae.</title>
        <authorList>
            <person name="Puginier C."/>
            <person name="Libourel C."/>
            <person name="Otte J."/>
            <person name="Skaloud P."/>
            <person name="Haon M."/>
            <person name="Grisel S."/>
            <person name="Petersen M."/>
            <person name="Berrin J.G."/>
            <person name="Delaux P.M."/>
            <person name="Dal Grande F."/>
            <person name="Keller J."/>
        </authorList>
    </citation>
    <scope>NUCLEOTIDE SEQUENCE [LARGE SCALE GENOMIC DNA]</scope>
    <source>
        <strain evidence="6 7">SAG 216-7</strain>
    </source>
</reference>
<comment type="subcellular location">
    <subcellularLocation>
        <location evidence="1">Membrane</location>
        <topology evidence="1">Multi-pass membrane protein</topology>
    </subcellularLocation>
</comment>
<keyword evidence="4" id="KW-0472">Membrane</keyword>
<dbReference type="Gene3D" id="1.10.238.10">
    <property type="entry name" value="EF-hand"/>
    <property type="match status" value="1"/>
</dbReference>
<evidence type="ECO:0000259" key="5">
    <source>
        <dbReference type="PROSITE" id="PS50222"/>
    </source>
</evidence>
<dbReference type="SMART" id="SM00054">
    <property type="entry name" value="EFh"/>
    <property type="match status" value="1"/>
</dbReference>
<gene>
    <name evidence="6" type="ORF">WJX75_001375</name>
</gene>
<evidence type="ECO:0000256" key="3">
    <source>
        <dbReference type="ARBA" id="ARBA00022837"/>
    </source>
</evidence>
<keyword evidence="7" id="KW-1185">Reference proteome</keyword>
<evidence type="ECO:0000256" key="2">
    <source>
        <dbReference type="ARBA" id="ARBA00008017"/>
    </source>
</evidence>
<accession>A0ABR2YXG5</accession>
<keyword evidence="4" id="KW-1133">Transmembrane helix</keyword>
<keyword evidence="4" id="KW-0812">Transmembrane</keyword>
<dbReference type="SUPFAM" id="SSF50182">
    <property type="entry name" value="Sm-like ribonucleoproteins"/>
    <property type="match status" value="1"/>
</dbReference>
<dbReference type="Proteomes" id="UP001491310">
    <property type="component" value="Unassembled WGS sequence"/>
</dbReference>
<proteinExistence type="inferred from homology"/>
<evidence type="ECO:0000256" key="4">
    <source>
        <dbReference type="SAM" id="Phobius"/>
    </source>
</evidence>
<dbReference type="PANTHER" id="PTHR31618">
    <property type="entry name" value="MECHANOSENSITIVE ION CHANNEL PROTEIN 5"/>
    <property type="match status" value="1"/>
</dbReference>
<dbReference type="PROSITE" id="PS00018">
    <property type="entry name" value="EF_HAND_1"/>
    <property type="match status" value="1"/>
</dbReference>
<feature type="transmembrane region" description="Helical" evidence="4">
    <location>
        <begin position="318"/>
        <end position="336"/>
    </location>
</feature>
<protein>
    <recommendedName>
        <fullName evidence="5">EF-hand domain-containing protein</fullName>
    </recommendedName>
</protein>
<keyword evidence="3" id="KW-0106">Calcium</keyword>
<dbReference type="PROSITE" id="PS50222">
    <property type="entry name" value="EF_HAND_2"/>
    <property type="match status" value="1"/>
</dbReference>
<comment type="similarity">
    <text evidence="2">Belongs to the MscS (TC 1.A.23) family.</text>
</comment>
<dbReference type="InterPro" id="IPR011992">
    <property type="entry name" value="EF-hand-dom_pair"/>
</dbReference>
<comment type="caution">
    <text evidence="6">The sequence shown here is derived from an EMBL/GenBank/DDBJ whole genome shotgun (WGS) entry which is preliminary data.</text>
</comment>
<feature type="domain" description="EF-hand" evidence="5">
    <location>
        <begin position="265"/>
        <end position="300"/>
    </location>
</feature>
<dbReference type="InterPro" id="IPR016688">
    <property type="entry name" value="MscS-like_plants/fungi"/>
</dbReference>
<evidence type="ECO:0000256" key="1">
    <source>
        <dbReference type="ARBA" id="ARBA00004141"/>
    </source>
</evidence>
<dbReference type="PANTHER" id="PTHR31618:SF1">
    <property type="entry name" value="EF-HAND DOMAIN-CONTAINING PROTEIN"/>
    <property type="match status" value="1"/>
</dbReference>
<dbReference type="EMBL" id="JALJOT010000003">
    <property type="protein sequence ID" value="KAK9916337.1"/>
    <property type="molecule type" value="Genomic_DNA"/>
</dbReference>